<dbReference type="Proteomes" id="UP001597326">
    <property type="component" value="Unassembled WGS sequence"/>
</dbReference>
<dbReference type="GO" id="GO:0140078">
    <property type="term" value="F:class I DNA-(apurinic or apyrimidinic site) endonuclease activity"/>
    <property type="evidence" value="ECO:0007669"/>
    <property type="project" value="UniProtKB-EC"/>
</dbReference>
<keyword evidence="7 10" id="KW-0411">Iron-sulfur</keyword>
<dbReference type="EC" id="4.2.99.18" evidence="10"/>
<dbReference type="PANTHER" id="PTHR10359">
    <property type="entry name" value="A/G-SPECIFIC ADENINE GLYCOSYLASE/ENDONUCLEASE III"/>
    <property type="match status" value="1"/>
</dbReference>
<keyword evidence="12" id="KW-0255">Endonuclease</keyword>
<dbReference type="InterPro" id="IPR004036">
    <property type="entry name" value="Endonuclease-III-like_CS2"/>
</dbReference>
<sequence length="243" mass="26522">MAQGATRSPRGAARRPSAALVDRARRGNDLLALTYPEARCELDFSDPFELLVSTVLSAQSTDKRVNLVTPQLFALFPDATAMAGAEASELEEIIRPTGFFRAKTESLLGLSRMIVDEHDGAVPNTLEELVKLPGVGRKTANVVLGNAFDVPGITPDTHFMRVTHRLGWTKATKPDPVEAEVGLLFPPQDWVQLCHNVIWHGRRRCHARRPACGACPLAELCPSFGEGPTDPVEAEKLVREPRG</sequence>
<keyword evidence="6 10" id="KW-0408">Iron</keyword>
<comment type="function">
    <text evidence="10">DNA repair enzyme that has both DNA N-glycosylase activity and AP-lyase activity. The DNA N-glycosylase activity releases various damaged pyrimidines from DNA by cleaving the N-glycosidic bond, leaving an AP (apurinic/apyrimidinic) site. The AP-lyase activity cleaves the phosphodiester bond 3' to the AP site by a beta-elimination, leaving a 3'-terminal unsaturated sugar and a product with a terminal 5'-phosphate.</text>
</comment>
<dbReference type="InterPro" id="IPR004035">
    <property type="entry name" value="Endouclease-III_FeS-bd_BS"/>
</dbReference>
<name>A0ABW4RUN0_9ACTN</name>
<keyword evidence="10 12" id="KW-0456">Lyase</keyword>
<dbReference type="InterPro" id="IPR003651">
    <property type="entry name" value="Endonuclease3_FeS-loop_motif"/>
</dbReference>
<keyword evidence="10" id="KW-0238">DNA-binding</keyword>
<dbReference type="CDD" id="cd00056">
    <property type="entry name" value="ENDO3c"/>
    <property type="match status" value="1"/>
</dbReference>
<comment type="similarity">
    <text evidence="1 10">Belongs to the Nth/MutY family.</text>
</comment>
<feature type="binding site" evidence="10">
    <location>
        <position position="212"/>
    </location>
    <ligand>
        <name>[4Fe-4S] cluster</name>
        <dbReference type="ChEBI" id="CHEBI:49883"/>
    </ligand>
</feature>
<organism evidence="12 13">
    <name type="scientific">Luteococcus peritonei</name>
    <dbReference type="NCBI Taxonomy" id="88874"/>
    <lineage>
        <taxon>Bacteria</taxon>
        <taxon>Bacillati</taxon>
        <taxon>Actinomycetota</taxon>
        <taxon>Actinomycetes</taxon>
        <taxon>Propionibacteriales</taxon>
        <taxon>Propionibacteriaceae</taxon>
        <taxon>Luteococcus</taxon>
    </lineage>
</organism>
<dbReference type="NCBIfam" id="TIGR01083">
    <property type="entry name" value="nth"/>
    <property type="match status" value="1"/>
</dbReference>
<feature type="binding site" evidence="10">
    <location>
        <position position="221"/>
    </location>
    <ligand>
        <name>[4Fe-4S] cluster</name>
        <dbReference type="ChEBI" id="CHEBI:49883"/>
    </ligand>
</feature>
<dbReference type="Pfam" id="PF10576">
    <property type="entry name" value="EndIII_4Fe-2S"/>
    <property type="match status" value="1"/>
</dbReference>
<evidence type="ECO:0000256" key="5">
    <source>
        <dbReference type="ARBA" id="ARBA00022801"/>
    </source>
</evidence>
<dbReference type="Gene3D" id="1.10.1670.10">
    <property type="entry name" value="Helix-hairpin-Helix base-excision DNA repair enzymes (C-terminal)"/>
    <property type="match status" value="1"/>
</dbReference>
<evidence type="ECO:0000259" key="11">
    <source>
        <dbReference type="SMART" id="SM00478"/>
    </source>
</evidence>
<evidence type="ECO:0000256" key="4">
    <source>
        <dbReference type="ARBA" id="ARBA00022763"/>
    </source>
</evidence>
<feature type="domain" description="HhH-GPD" evidence="11">
    <location>
        <begin position="56"/>
        <end position="203"/>
    </location>
</feature>
<dbReference type="SMART" id="SM00478">
    <property type="entry name" value="ENDO3c"/>
    <property type="match status" value="1"/>
</dbReference>
<comment type="cofactor">
    <cofactor evidence="10">
        <name>[4Fe-4S] cluster</name>
        <dbReference type="ChEBI" id="CHEBI:49883"/>
    </cofactor>
    <text evidence="10">Binds 1 [4Fe-4S] cluster.</text>
</comment>
<dbReference type="PROSITE" id="PS01155">
    <property type="entry name" value="ENDONUCLEASE_III_2"/>
    <property type="match status" value="1"/>
</dbReference>
<dbReference type="Pfam" id="PF00633">
    <property type="entry name" value="HHH"/>
    <property type="match status" value="1"/>
</dbReference>
<dbReference type="InterPro" id="IPR005759">
    <property type="entry name" value="Nth"/>
</dbReference>
<dbReference type="RefSeq" id="WP_343872986.1">
    <property type="nucleotide sequence ID" value="NZ_BAAAIX010000013.1"/>
</dbReference>
<dbReference type="EMBL" id="JBHUFZ010000016">
    <property type="protein sequence ID" value="MFD1890036.1"/>
    <property type="molecule type" value="Genomic_DNA"/>
</dbReference>
<evidence type="ECO:0000256" key="8">
    <source>
        <dbReference type="ARBA" id="ARBA00023204"/>
    </source>
</evidence>
<evidence type="ECO:0000313" key="13">
    <source>
        <dbReference type="Proteomes" id="UP001597326"/>
    </source>
</evidence>
<feature type="binding site" evidence="10">
    <location>
        <position position="215"/>
    </location>
    <ligand>
        <name>[4Fe-4S] cluster</name>
        <dbReference type="ChEBI" id="CHEBI:49883"/>
    </ligand>
</feature>
<feature type="binding site" evidence="10">
    <location>
        <position position="205"/>
    </location>
    <ligand>
        <name>[4Fe-4S] cluster</name>
        <dbReference type="ChEBI" id="CHEBI:49883"/>
    </ligand>
</feature>
<evidence type="ECO:0000256" key="6">
    <source>
        <dbReference type="ARBA" id="ARBA00023004"/>
    </source>
</evidence>
<reference evidence="13" key="1">
    <citation type="journal article" date="2019" name="Int. J. Syst. Evol. Microbiol.">
        <title>The Global Catalogue of Microorganisms (GCM) 10K type strain sequencing project: providing services to taxonomists for standard genome sequencing and annotation.</title>
        <authorList>
            <consortium name="The Broad Institute Genomics Platform"/>
            <consortium name="The Broad Institute Genome Sequencing Center for Infectious Disease"/>
            <person name="Wu L."/>
            <person name="Ma J."/>
        </authorList>
    </citation>
    <scope>NUCLEOTIDE SEQUENCE [LARGE SCALE GENOMIC DNA]</scope>
    <source>
        <strain evidence="13">CAIM 431</strain>
    </source>
</reference>
<comment type="catalytic activity">
    <reaction evidence="10">
        <text>2'-deoxyribonucleotide-(2'-deoxyribose 5'-phosphate)-2'-deoxyribonucleotide-DNA = a 3'-end 2'-deoxyribonucleotide-(2,3-dehydro-2,3-deoxyribose 5'-phosphate)-DNA + a 5'-end 5'-phospho-2'-deoxyribonucleoside-DNA + H(+)</text>
        <dbReference type="Rhea" id="RHEA:66592"/>
        <dbReference type="Rhea" id="RHEA-COMP:13180"/>
        <dbReference type="Rhea" id="RHEA-COMP:16897"/>
        <dbReference type="Rhea" id="RHEA-COMP:17067"/>
        <dbReference type="ChEBI" id="CHEBI:15378"/>
        <dbReference type="ChEBI" id="CHEBI:136412"/>
        <dbReference type="ChEBI" id="CHEBI:157695"/>
        <dbReference type="ChEBI" id="CHEBI:167181"/>
        <dbReference type="EC" id="4.2.99.18"/>
    </reaction>
</comment>
<keyword evidence="3 10" id="KW-0479">Metal-binding</keyword>
<dbReference type="InterPro" id="IPR023170">
    <property type="entry name" value="HhH_base_excis_C"/>
</dbReference>
<dbReference type="Pfam" id="PF00730">
    <property type="entry name" value="HhH-GPD"/>
    <property type="match status" value="1"/>
</dbReference>
<keyword evidence="4 10" id="KW-0227">DNA damage</keyword>
<keyword evidence="9 10" id="KW-0326">Glycosidase</keyword>
<keyword evidence="2 10" id="KW-0004">4Fe-4S</keyword>
<keyword evidence="13" id="KW-1185">Reference proteome</keyword>
<proteinExistence type="inferred from homology"/>
<dbReference type="SUPFAM" id="SSF48150">
    <property type="entry name" value="DNA-glycosylase"/>
    <property type="match status" value="1"/>
</dbReference>
<dbReference type="Gene3D" id="1.10.340.30">
    <property type="entry name" value="Hypothetical protein, domain 2"/>
    <property type="match status" value="1"/>
</dbReference>
<keyword evidence="12" id="KW-0540">Nuclease</keyword>
<comment type="caution">
    <text evidence="12">The sequence shown here is derived from an EMBL/GenBank/DDBJ whole genome shotgun (WGS) entry which is preliminary data.</text>
</comment>
<gene>
    <name evidence="10 12" type="primary">nth</name>
    <name evidence="12" type="ORF">ACFSCS_07545</name>
</gene>
<dbReference type="SMART" id="SM00525">
    <property type="entry name" value="FES"/>
    <property type="match status" value="1"/>
</dbReference>
<evidence type="ECO:0000256" key="9">
    <source>
        <dbReference type="ARBA" id="ARBA00023295"/>
    </source>
</evidence>
<evidence type="ECO:0000256" key="2">
    <source>
        <dbReference type="ARBA" id="ARBA00022485"/>
    </source>
</evidence>
<dbReference type="PROSITE" id="PS00764">
    <property type="entry name" value="ENDONUCLEASE_III_1"/>
    <property type="match status" value="1"/>
</dbReference>
<dbReference type="InterPro" id="IPR000445">
    <property type="entry name" value="HhH_motif"/>
</dbReference>
<dbReference type="PANTHER" id="PTHR10359:SF18">
    <property type="entry name" value="ENDONUCLEASE III"/>
    <property type="match status" value="1"/>
</dbReference>
<evidence type="ECO:0000256" key="3">
    <source>
        <dbReference type="ARBA" id="ARBA00022723"/>
    </source>
</evidence>
<evidence type="ECO:0000256" key="10">
    <source>
        <dbReference type="HAMAP-Rule" id="MF_00942"/>
    </source>
</evidence>
<keyword evidence="5 10" id="KW-0378">Hydrolase</keyword>
<keyword evidence="8 10" id="KW-0234">DNA repair</keyword>
<protein>
    <recommendedName>
        <fullName evidence="10">Endonuclease III</fullName>
        <ecNumber evidence="10">4.2.99.18</ecNumber>
    </recommendedName>
    <alternativeName>
        <fullName evidence="10">DNA-(apurinic or apyrimidinic site) lyase</fullName>
    </alternativeName>
</protein>
<evidence type="ECO:0000256" key="7">
    <source>
        <dbReference type="ARBA" id="ARBA00023014"/>
    </source>
</evidence>
<dbReference type="InterPro" id="IPR003265">
    <property type="entry name" value="HhH-GPD_domain"/>
</dbReference>
<accession>A0ABW4RUN0</accession>
<evidence type="ECO:0000313" key="12">
    <source>
        <dbReference type="EMBL" id="MFD1890036.1"/>
    </source>
</evidence>
<evidence type="ECO:0000256" key="1">
    <source>
        <dbReference type="ARBA" id="ARBA00008343"/>
    </source>
</evidence>
<dbReference type="HAMAP" id="MF_00942">
    <property type="entry name" value="Nth"/>
    <property type="match status" value="1"/>
</dbReference>
<dbReference type="InterPro" id="IPR011257">
    <property type="entry name" value="DNA_glycosylase"/>
</dbReference>